<dbReference type="Gene3D" id="1.10.10.1600">
    <property type="entry name" value="Bacterial DNA polymerase III alpha subunit, thumb domain"/>
    <property type="match status" value="1"/>
</dbReference>
<evidence type="ECO:0000256" key="6">
    <source>
        <dbReference type="ARBA" id="ARBA00022932"/>
    </source>
</evidence>
<dbReference type="NCBIfam" id="TIGR00594">
    <property type="entry name" value="polc"/>
    <property type="match status" value="1"/>
</dbReference>
<evidence type="ECO:0000256" key="5">
    <source>
        <dbReference type="ARBA" id="ARBA00022705"/>
    </source>
</evidence>
<dbReference type="InterPro" id="IPR011708">
    <property type="entry name" value="DNA_pol3_alpha_NTPase_dom"/>
</dbReference>
<evidence type="ECO:0000256" key="3">
    <source>
        <dbReference type="ARBA" id="ARBA00022679"/>
    </source>
</evidence>
<evidence type="ECO:0000259" key="8">
    <source>
        <dbReference type="SMART" id="SM00481"/>
    </source>
</evidence>
<accession>A0ABM7V8E7</accession>
<dbReference type="PANTHER" id="PTHR32294">
    <property type="entry name" value="DNA POLYMERASE III SUBUNIT ALPHA"/>
    <property type="match status" value="1"/>
</dbReference>
<dbReference type="CDD" id="cd04485">
    <property type="entry name" value="DnaE_OBF"/>
    <property type="match status" value="1"/>
</dbReference>
<dbReference type="Pfam" id="PF07733">
    <property type="entry name" value="DNA_pol3_alpha"/>
    <property type="match status" value="1"/>
</dbReference>
<keyword evidence="6 9" id="KW-0239">DNA-directed DNA polymerase</keyword>
<keyword evidence="4" id="KW-0548">Nucleotidyltransferase</keyword>
<dbReference type="Gene3D" id="1.10.150.870">
    <property type="match status" value="1"/>
</dbReference>
<dbReference type="Gene3D" id="3.20.20.140">
    <property type="entry name" value="Metal-dependent hydrolases"/>
    <property type="match status" value="1"/>
</dbReference>
<keyword evidence="10" id="KW-1185">Reference proteome</keyword>
<comment type="catalytic activity">
    <reaction evidence="7">
        <text>DNA(n) + a 2'-deoxyribonucleoside 5'-triphosphate = DNA(n+1) + diphosphate</text>
        <dbReference type="Rhea" id="RHEA:22508"/>
        <dbReference type="Rhea" id="RHEA-COMP:17339"/>
        <dbReference type="Rhea" id="RHEA-COMP:17340"/>
        <dbReference type="ChEBI" id="CHEBI:33019"/>
        <dbReference type="ChEBI" id="CHEBI:61560"/>
        <dbReference type="ChEBI" id="CHEBI:173112"/>
        <dbReference type="EC" id="2.7.7.7"/>
    </reaction>
</comment>
<dbReference type="NCBIfam" id="NF004226">
    <property type="entry name" value="PRK05673.1"/>
    <property type="match status" value="1"/>
</dbReference>
<reference evidence="9" key="1">
    <citation type="submission" date="2021-10" db="EMBL/GenBank/DDBJ databases">
        <title>Genome Sequence of The Candidatus Hydrogeosomobacter endosymbioticus, an Intracellular Bacterial Symbiont of the Anaerobic Ciliate GW7.</title>
        <authorList>
            <person name="Shiohama Y."/>
            <person name="Shinzato N."/>
        </authorList>
    </citation>
    <scope>NUCLEOTIDE SEQUENCE [LARGE SCALE GENOMIC DNA]</scope>
    <source>
        <strain evidence="9">200920</strain>
    </source>
</reference>
<dbReference type="InterPro" id="IPR040982">
    <property type="entry name" value="DNA_pol3_finger"/>
</dbReference>
<evidence type="ECO:0000313" key="9">
    <source>
        <dbReference type="EMBL" id="BDB96028.1"/>
    </source>
</evidence>
<name>A0ABM7V8E7_9PROT</name>
<evidence type="ECO:0000313" key="10">
    <source>
        <dbReference type="Proteomes" id="UP001320209"/>
    </source>
</evidence>
<dbReference type="GO" id="GO:0003887">
    <property type="term" value="F:DNA-directed DNA polymerase activity"/>
    <property type="evidence" value="ECO:0007669"/>
    <property type="project" value="UniProtKB-KW"/>
</dbReference>
<dbReference type="Pfam" id="PF14579">
    <property type="entry name" value="HHH_6"/>
    <property type="match status" value="1"/>
</dbReference>
<dbReference type="InterPro" id="IPR004013">
    <property type="entry name" value="PHP_dom"/>
</dbReference>
<dbReference type="SMART" id="SM00481">
    <property type="entry name" value="POLIIIAc"/>
    <property type="match status" value="1"/>
</dbReference>
<evidence type="ECO:0000256" key="1">
    <source>
        <dbReference type="ARBA" id="ARBA00012417"/>
    </source>
</evidence>
<dbReference type="Pfam" id="PF02811">
    <property type="entry name" value="PHP"/>
    <property type="match status" value="1"/>
</dbReference>
<dbReference type="InterPro" id="IPR029460">
    <property type="entry name" value="DNAPol_HHH"/>
</dbReference>
<sequence>MSNTIKSRIIMNEREDKGLKSRVRPRYIALRNCSSFSLLQSSMSIKNLVTAAKEQKMQALGLCDRGHLFGALEFAFACKDARMQPIIGCSLTLSADSDFSFAVFAKNDAGYSNLCKLVTMTTVGQGNNLREKITLNQIEGHTEGLLCLSGSESGFLYKGLLDGKLDSSLSILDEFQKLFPSRLYIEIFRDGRYSPNSNDVEKQVLQIAYERKLPVIASNEALFLTPDDFESTDTLSCIADGKYVQDPDRKRLEKWKYFRSSEEMEKLFEDIPEALQNTVCFAERCGFLLKSKPPVLPSFQCELPQTDELIKRSERGLCERLEAQSIEELENRGEKEAGYVSRLRYETEMICKLGFAGYFLIVSDFIRWAKSQKIPVGPGRGSGASSLVAWSLFITDVDPIRFGLLFERFLNPERVSMPDFDVDFCQDRRDEVIDYVRKKYGEDRVAHIITFGSLQARAVVRDVGRVLQMPYKQVDGICKLIPQNPAHPINLSDALKMEPILREMEKNDEQIAYMMKVCLRLEGLYRHASVHAAGVVVGSEPLCNSVPLYKDENSALPATEFSMKYIEKAGLIKFDFLGLKTLTIIQNAINMAEKNGTHIDITNIPLDDAKTFDLLRNVETVGIFQLEGSGISSALRNLQPDHFEEIIALGALYRPGPMDEIPRYVACRHGREAISYAYPELEPILRETFGVIVYQEQVLQIARILAGYSMGGADILRRAMGKKIKSEMDSQRKTFIDGVLKHTGGTIEKAERLFDQIEKFAEYAFPKAHATPYALLTYQTAYLKANHPIEFLTSLMEQDIANSDKLSLFTREAKRIGINILPPNINISKAQFSIESSEKGDKCIRYALAAIKNVGAAAMEKLCFEREKNGKFSDIFDFLERVDCINKKNMESLIEAGVFDCLCSNRRKLMDSLDLLLSHSSASNKTSDELSLFSQESIRPQLQEIEDWSPHEKLLHEFQAIGFYLTAHPLEDFCKIEKNFVFSSDICEFLEKNQTNKPFSMIGVVIDVKEKVSKAGNKYAFINLSDPKGHYEVVAFSDVLGKFTELLKVGKFLHIVASGYVEEDSPKLTVQIVNDLNEMMEAECDMATIDITNEYQLVELKNLLSELPQGNCDLVLALYEKGKKKTIMLRSGKRISRKNLINITSKIYSMRALYAQNSK</sequence>
<organism evidence="9 10">
    <name type="scientific">Candidatus Hydrogenosomobacter endosymbioticus</name>
    <dbReference type="NCBI Taxonomy" id="2558174"/>
    <lineage>
        <taxon>Bacteria</taxon>
        <taxon>Pseudomonadati</taxon>
        <taxon>Pseudomonadota</taxon>
        <taxon>Alphaproteobacteria</taxon>
        <taxon>Holosporales</taxon>
        <taxon>Holosporaceae</taxon>
        <taxon>Candidatus Hydrogenosomobacter</taxon>
    </lineage>
</organism>
<dbReference type="PANTHER" id="PTHR32294:SF0">
    <property type="entry name" value="DNA POLYMERASE III SUBUNIT ALPHA"/>
    <property type="match status" value="1"/>
</dbReference>
<keyword evidence="3" id="KW-0808">Transferase</keyword>
<feature type="domain" description="Polymerase/histidinol phosphatase N-terminal" evidence="8">
    <location>
        <begin position="28"/>
        <end position="95"/>
    </location>
</feature>
<dbReference type="InterPro" id="IPR004805">
    <property type="entry name" value="DnaE2/DnaE/PolC"/>
</dbReference>
<dbReference type="SUPFAM" id="SSF89550">
    <property type="entry name" value="PHP domain-like"/>
    <property type="match status" value="1"/>
</dbReference>
<evidence type="ECO:0000256" key="7">
    <source>
        <dbReference type="ARBA" id="ARBA00049244"/>
    </source>
</evidence>
<evidence type="ECO:0000256" key="2">
    <source>
        <dbReference type="ARBA" id="ARBA00019114"/>
    </source>
</evidence>
<dbReference type="Pfam" id="PF17657">
    <property type="entry name" value="DNA_pol3_finger"/>
    <property type="match status" value="1"/>
</dbReference>
<dbReference type="InterPro" id="IPR016195">
    <property type="entry name" value="Pol/histidinol_Pase-like"/>
</dbReference>
<evidence type="ECO:0000256" key="4">
    <source>
        <dbReference type="ARBA" id="ARBA00022695"/>
    </source>
</evidence>
<dbReference type="EMBL" id="AP025225">
    <property type="protein sequence ID" value="BDB96028.1"/>
    <property type="molecule type" value="Genomic_DNA"/>
</dbReference>
<gene>
    <name evidence="9" type="ORF">HYD_1610</name>
</gene>
<dbReference type="InterPro" id="IPR003141">
    <property type="entry name" value="Pol/His_phosphatase_N"/>
</dbReference>
<protein>
    <recommendedName>
        <fullName evidence="2">DNA polymerase III subunit alpha</fullName>
        <ecNumber evidence="1">2.7.7.7</ecNumber>
    </recommendedName>
</protein>
<dbReference type="Proteomes" id="UP001320209">
    <property type="component" value="Chromosome"/>
</dbReference>
<keyword evidence="5" id="KW-0235">DNA replication</keyword>
<proteinExistence type="predicted"/>
<dbReference type="EC" id="2.7.7.7" evidence="1"/>
<dbReference type="InterPro" id="IPR041931">
    <property type="entry name" value="DNA_pol3_alpha_thumb_dom"/>
</dbReference>